<keyword evidence="3" id="KW-1185">Reference proteome</keyword>
<evidence type="ECO:0000313" key="2">
    <source>
        <dbReference type="EMBL" id="OJI98824.1"/>
    </source>
</evidence>
<dbReference type="InterPro" id="IPR027417">
    <property type="entry name" value="P-loop_NTPase"/>
</dbReference>
<dbReference type="Proteomes" id="UP000184073">
    <property type="component" value="Unassembled WGS sequence"/>
</dbReference>
<feature type="domain" description="NadR/Ttd14 AAA" evidence="1">
    <location>
        <begin position="7"/>
        <end position="186"/>
    </location>
</feature>
<protein>
    <recommendedName>
        <fullName evidence="1">NadR/Ttd14 AAA domain-containing protein</fullName>
    </recommendedName>
</protein>
<accession>A0A1L9PBI9</accession>
<evidence type="ECO:0000313" key="3">
    <source>
        <dbReference type="Proteomes" id="UP000184073"/>
    </source>
</evidence>
<dbReference type="AlphaFoldDB" id="A0A1L9PBI9"/>
<dbReference type="RefSeq" id="XP_040664587.1">
    <property type="nucleotide sequence ID" value="XM_040811676.1"/>
</dbReference>
<organism evidence="2 3">
    <name type="scientific">Aspergillus versicolor CBS 583.65</name>
    <dbReference type="NCBI Taxonomy" id="1036611"/>
    <lineage>
        <taxon>Eukaryota</taxon>
        <taxon>Fungi</taxon>
        <taxon>Dikarya</taxon>
        <taxon>Ascomycota</taxon>
        <taxon>Pezizomycotina</taxon>
        <taxon>Eurotiomycetes</taxon>
        <taxon>Eurotiomycetidae</taxon>
        <taxon>Eurotiales</taxon>
        <taxon>Aspergillaceae</taxon>
        <taxon>Aspergillus</taxon>
        <taxon>Aspergillus subgen. Nidulantes</taxon>
    </lineage>
</organism>
<evidence type="ECO:0000259" key="1">
    <source>
        <dbReference type="Pfam" id="PF13521"/>
    </source>
</evidence>
<sequence>MSRPISVYIVGAQCTGKTTLLHALQAALSRKCPSLHLRPITEVARKILRERQFTRDDITDSPERALELQQLILTAQCKEESKDPFDPVLCDRSGVDPIVYAVKYGPPQGQEILESSYYWKYLRDRMRKALVVLCPPQEEWLVDDGTRLMARDTAEWEDMHRTFVQVLETNGIVFQTIPRELQDLEDRVDFVMGLWDSLARGARSICT</sequence>
<reference evidence="3" key="1">
    <citation type="journal article" date="2017" name="Genome Biol.">
        <title>Comparative genomics reveals high biological diversity and specific adaptations in the industrially and medically important fungal genus Aspergillus.</title>
        <authorList>
            <person name="de Vries R.P."/>
            <person name="Riley R."/>
            <person name="Wiebenga A."/>
            <person name="Aguilar-Osorio G."/>
            <person name="Amillis S."/>
            <person name="Uchima C.A."/>
            <person name="Anderluh G."/>
            <person name="Asadollahi M."/>
            <person name="Askin M."/>
            <person name="Barry K."/>
            <person name="Battaglia E."/>
            <person name="Bayram O."/>
            <person name="Benocci T."/>
            <person name="Braus-Stromeyer S.A."/>
            <person name="Caldana C."/>
            <person name="Canovas D."/>
            <person name="Cerqueira G.C."/>
            <person name="Chen F."/>
            <person name="Chen W."/>
            <person name="Choi C."/>
            <person name="Clum A."/>
            <person name="Dos Santos R.A."/>
            <person name="Damasio A.R."/>
            <person name="Diallinas G."/>
            <person name="Emri T."/>
            <person name="Fekete E."/>
            <person name="Flipphi M."/>
            <person name="Freyberg S."/>
            <person name="Gallo A."/>
            <person name="Gournas C."/>
            <person name="Habgood R."/>
            <person name="Hainaut M."/>
            <person name="Harispe M.L."/>
            <person name="Henrissat B."/>
            <person name="Hilden K.S."/>
            <person name="Hope R."/>
            <person name="Hossain A."/>
            <person name="Karabika E."/>
            <person name="Karaffa L."/>
            <person name="Karanyi Z."/>
            <person name="Krasevec N."/>
            <person name="Kuo A."/>
            <person name="Kusch H."/>
            <person name="LaButti K."/>
            <person name="Lagendijk E.L."/>
            <person name="Lapidus A."/>
            <person name="Levasseur A."/>
            <person name="Lindquist E."/>
            <person name="Lipzen A."/>
            <person name="Logrieco A.F."/>
            <person name="MacCabe A."/>
            <person name="Maekelae M.R."/>
            <person name="Malavazi I."/>
            <person name="Melin P."/>
            <person name="Meyer V."/>
            <person name="Mielnichuk N."/>
            <person name="Miskei M."/>
            <person name="Molnar A.P."/>
            <person name="Mule G."/>
            <person name="Ngan C.Y."/>
            <person name="Orejas M."/>
            <person name="Orosz E."/>
            <person name="Ouedraogo J.P."/>
            <person name="Overkamp K.M."/>
            <person name="Park H.-S."/>
            <person name="Perrone G."/>
            <person name="Piumi F."/>
            <person name="Punt P.J."/>
            <person name="Ram A.F."/>
            <person name="Ramon A."/>
            <person name="Rauscher S."/>
            <person name="Record E."/>
            <person name="Riano-Pachon D.M."/>
            <person name="Robert V."/>
            <person name="Roehrig J."/>
            <person name="Ruller R."/>
            <person name="Salamov A."/>
            <person name="Salih N.S."/>
            <person name="Samson R.A."/>
            <person name="Sandor E."/>
            <person name="Sanguinetti M."/>
            <person name="Schuetze T."/>
            <person name="Sepcic K."/>
            <person name="Shelest E."/>
            <person name="Sherlock G."/>
            <person name="Sophianopoulou V."/>
            <person name="Squina F.M."/>
            <person name="Sun H."/>
            <person name="Susca A."/>
            <person name="Todd R.B."/>
            <person name="Tsang A."/>
            <person name="Unkles S.E."/>
            <person name="van de Wiele N."/>
            <person name="van Rossen-Uffink D."/>
            <person name="Oliveira J.V."/>
            <person name="Vesth T.C."/>
            <person name="Visser J."/>
            <person name="Yu J.-H."/>
            <person name="Zhou M."/>
            <person name="Andersen M.R."/>
            <person name="Archer D.B."/>
            <person name="Baker S.E."/>
            <person name="Benoit I."/>
            <person name="Brakhage A.A."/>
            <person name="Braus G.H."/>
            <person name="Fischer R."/>
            <person name="Frisvad J.C."/>
            <person name="Goldman G.H."/>
            <person name="Houbraken J."/>
            <person name="Oakley B."/>
            <person name="Pocsi I."/>
            <person name="Scazzocchio C."/>
            <person name="Seiboth B."/>
            <person name="vanKuyk P.A."/>
            <person name="Wortman J."/>
            <person name="Dyer P.S."/>
            <person name="Grigoriev I.V."/>
        </authorList>
    </citation>
    <scope>NUCLEOTIDE SEQUENCE [LARGE SCALE GENOMIC DNA]</scope>
    <source>
        <strain evidence="3">CBS 583.65</strain>
    </source>
</reference>
<gene>
    <name evidence="2" type="ORF">ASPVEDRAFT_38325</name>
</gene>
<dbReference type="Pfam" id="PF13521">
    <property type="entry name" value="AAA_28"/>
    <property type="match status" value="1"/>
</dbReference>
<dbReference type="Gene3D" id="3.40.50.300">
    <property type="entry name" value="P-loop containing nucleotide triphosphate hydrolases"/>
    <property type="match status" value="1"/>
</dbReference>
<dbReference type="InterPro" id="IPR038727">
    <property type="entry name" value="NadR/Ttd14_AAA_dom"/>
</dbReference>
<proteinExistence type="predicted"/>
<dbReference type="OrthoDB" id="6118920at2759"/>
<dbReference type="GeneID" id="63727187"/>
<dbReference type="EMBL" id="KV878126">
    <property type="protein sequence ID" value="OJI98824.1"/>
    <property type="molecule type" value="Genomic_DNA"/>
</dbReference>
<dbReference type="VEuPathDB" id="FungiDB:ASPVEDRAFT_38325"/>
<name>A0A1L9PBI9_ASPVE</name>
<dbReference type="SUPFAM" id="SSF52540">
    <property type="entry name" value="P-loop containing nucleoside triphosphate hydrolases"/>
    <property type="match status" value="1"/>
</dbReference>